<proteinExistence type="predicted"/>
<dbReference type="PANTHER" id="PTHR15020">
    <property type="entry name" value="FLAVIN REDUCTASE-RELATED"/>
    <property type="match status" value="1"/>
</dbReference>
<evidence type="ECO:0000313" key="5">
    <source>
        <dbReference type="Proteomes" id="UP000623129"/>
    </source>
</evidence>
<dbReference type="Pfam" id="PF13460">
    <property type="entry name" value="NAD_binding_10"/>
    <property type="match status" value="2"/>
</dbReference>
<accession>A0A833QP66</accession>
<organism evidence="4 5">
    <name type="scientific">Carex littledalei</name>
    <dbReference type="NCBI Taxonomy" id="544730"/>
    <lineage>
        <taxon>Eukaryota</taxon>
        <taxon>Viridiplantae</taxon>
        <taxon>Streptophyta</taxon>
        <taxon>Embryophyta</taxon>
        <taxon>Tracheophyta</taxon>
        <taxon>Spermatophyta</taxon>
        <taxon>Magnoliopsida</taxon>
        <taxon>Liliopsida</taxon>
        <taxon>Poales</taxon>
        <taxon>Cyperaceae</taxon>
        <taxon>Cyperoideae</taxon>
        <taxon>Cariceae</taxon>
        <taxon>Carex</taxon>
        <taxon>Carex subgen. Euthyceras</taxon>
    </lineage>
</organism>
<keyword evidence="5" id="KW-1185">Reference proteome</keyword>
<dbReference type="InterPro" id="IPR008979">
    <property type="entry name" value="Galactose-bd-like_sf"/>
</dbReference>
<feature type="domain" description="NADH:ubiquinone oxidoreductase intermediate-associated protein 30" evidence="2">
    <location>
        <begin position="336"/>
        <end position="432"/>
    </location>
</feature>
<feature type="domain" description="NAD(P)-binding" evidence="3">
    <location>
        <begin position="490"/>
        <end position="571"/>
    </location>
</feature>
<feature type="domain" description="NAD(P)-binding" evidence="3">
    <location>
        <begin position="189"/>
        <end position="276"/>
    </location>
</feature>
<evidence type="ECO:0000256" key="1">
    <source>
        <dbReference type="SAM" id="MobiDB-lite"/>
    </source>
</evidence>
<sequence length="619" mass="68558">MQFGRVLTSGGIGIGSSASSANTSLVLFKNCVMTSYQYGPNLTSPSLSLKRPSCLPANGENKEQEETSPSEPKPKSKSRSRSGRRGTKGKKKDTDIVPEVEAEKNVPVPIPVQSSQPANLLNLEDVNPVGLGRKSRQIFDDVWRKFSGLGQISRTPTIPANLEDPIFIRGPMCDFTVPEAQDTTVLVVGATSRIGRIVIRKLMLRGYNVKALVRKDDPEVLDMLPRSVRVVVGDVGDLPTLREAVRGCNKIIYCATARTTITGDLNRVDNQGVSNVAMVFQDYYNELAQLRAGKSSKSKMLLAKFKTRKSLNEWEVRKGNYFSDSSFALQYDEGIDAEFDFNDEGEAVFSGFVSTRGGYVELSKRLSLPLGSTLDRYDGLLLSVGGNGRSYILILETGPLADTTQSKKYYSRFNTKLGFCRIRVPFSSFRPIKPDDPPLDPFLVHTLTIRFEPKRQKPGEIIEDRQQDPRNFKLIMEFIKALPTGQETDFILVSCTGSAIEPTRREQVLKAKRSGEDALRRSGLGYTIVRPGPLQEEPGGQRALIFDQGNRITQSISCADVADICVKALHDSTARNKSFDVCYEYVAEQGQELYQLVAHLPDKANNYLTPALSVLEKNT</sequence>
<dbReference type="InterPro" id="IPR013857">
    <property type="entry name" value="NADH-UbQ_OxRdtase-assoc_prot30"/>
</dbReference>
<feature type="compositionally biased region" description="Basic residues" evidence="1">
    <location>
        <begin position="75"/>
        <end position="91"/>
    </location>
</feature>
<dbReference type="AlphaFoldDB" id="A0A833QP66"/>
<dbReference type="OrthoDB" id="10254221at2759"/>
<evidence type="ECO:0000259" key="2">
    <source>
        <dbReference type="Pfam" id="PF08547"/>
    </source>
</evidence>
<dbReference type="Proteomes" id="UP000623129">
    <property type="component" value="Unassembled WGS sequence"/>
</dbReference>
<dbReference type="InterPro" id="IPR016040">
    <property type="entry name" value="NAD(P)-bd_dom"/>
</dbReference>
<evidence type="ECO:0000259" key="3">
    <source>
        <dbReference type="Pfam" id="PF13460"/>
    </source>
</evidence>
<dbReference type="Gene3D" id="3.40.50.720">
    <property type="entry name" value="NAD(P)-binding Rossmann-like Domain"/>
    <property type="match status" value="2"/>
</dbReference>
<evidence type="ECO:0000313" key="4">
    <source>
        <dbReference type="EMBL" id="KAF3325612.1"/>
    </source>
</evidence>
<protein>
    <submittedName>
        <fullName evidence="4">NAD(P)H-binding</fullName>
    </submittedName>
</protein>
<name>A0A833QP66_9POAL</name>
<comment type="caution">
    <text evidence="4">The sequence shown here is derived from an EMBL/GenBank/DDBJ whole genome shotgun (WGS) entry which is preliminary data.</text>
</comment>
<dbReference type="SUPFAM" id="SSF49785">
    <property type="entry name" value="Galactose-binding domain-like"/>
    <property type="match status" value="1"/>
</dbReference>
<dbReference type="SUPFAM" id="SSF51735">
    <property type="entry name" value="NAD(P)-binding Rossmann-fold domains"/>
    <property type="match status" value="1"/>
</dbReference>
<dbReference type="Pfam" id="PF08547">
    <property type="entry name" value="CIA30"/>
    <property type="match status" value="1"/>
</dbReference>
<dbReference type="PANTHER" id="PTHR15020:SF47">
    <property type="entry name" value="NAD(P)-BINDING DOMAIN-CONTAINING PROTEIN"/>
    <property type="match status" value="1"/>
</dbReference>
<reference evidence="4" key="1">
    <citation type="submission" date="2020-01" db="EMBL/GenBank/DDBJ databases">
        <title>Genome sequence of Kobresia littledalei, the first chromosome-level genome in the family Cyperaceae.</title>
        <authorList>
            <person name="Qu G."/>
        </authorList>
    </citation>
    <scope>NUCLEOTIDE SEQUENCE</scope>
    <source>
        <strain evidence="4">C.B.Clarke</strain>
        <tissue evidence="4">Leaf</tissue>
    </source>
</reference>
<feature type="region of interest" description="Disordered" evidence="1">
    <location>
        <begin position="43"/>
        <end position="100"/>
    </location>
</feature>
<dbReference type="InterPro" id="IPR036291">
    <property type="entry name" value="NAD(P)-bd_dom_sf"/>
</dbReference>
<dbReference type="EMBL" id="SWLB01000019">
    <property type="protein sequence ID" value="KAF3325612.1"/>
    <property type="molecule type" value="Genomic_DNA"/>
</dbReference>
<gene>
    <name evidence="4" type="ORF">FCM35_KLT08692</name>
</gene>